<dbReference type="EMBL" id="BNBO01000062">
    <property type="protein sequence ID" value="GHH83002.1"/>
    <property type="molecule type" value="Genomic_DNA"/>
</dbReference>
<evidence type="ECO:0000256" key="2">
    <source>
        <dbReference type="SAM" id="Phobius"/>
    </source>
</evidence>
<feature type="compositionally biased region" description="Low complexity" evidence="1">
    <location>
        <begin position="63"/>
        <end position="84"/>
    </location>
</feature>
<dbReference type="GeneID" id="95357174"/>
<gene>
    <name evidence="3" type="ORF">GCM10018781_69130</name>
</gene>
<feature type="region of interest" description="Disordered" evidence="1">
    <location>
        <begin position="56"/>
        <end position="90"/>
    </location>
</feature>
<keyword evidence="4" id="KW-1185">Reference proteome</keyword>
<keyword evidence="2" id="KW-0472">Membrane</keyword>
<reference evidence="3" key="1">
    <citation type="journal article" date="2014" name="Int. J. Syst. Evol. Microbiol.">
        <title>Complete genome sequence of Corynebacterium casei LMG S-19264T (=DSM 44701T), isolated from a smear-ripened cheese.</title>
        <authorList>
            <consortium name="US DOE Joint Genome Institute (JGI-PGF)"/>
            <person name="Walter F."/>
            <person name="Albersmeier A."/>
            <person name="Kalinowski J."/>
            <person name="Ruckert C."/>
        </authorList>
    </citation>
    <scope>NUCLEOTIDE SEQUENCE</scope>
    <source>
        <strain evidence="3">JCM 4646</strain>
    </source>
</reference>
<protein>
    <submittedName>
        <fullName evidence="3">Uncharacterized protein</fullName>
    </submittedName>
</protein>
<reference evidence="3" key="2">
    <citation type="submission" date="2020-09" db="EMBL/GenBank/DDBJ databases">
        <authorList>
            <person name="Sun Q."/>
            <person name="Ohkuma M."/>
        </authorList>
    </citation>
    <scope>NUCLEOTIDE SEQUENCE</scope>
    <source>
        <strain evidence="3">JCM 4646</strain>
    </source>
</reference>
<dbReference type="RefSeq" id="WP_190214867.1">
    <property type="nucleotide sequence ID" value="NZ_BNBO01000062.1"/>
</dbReference>
<feature type="transmembrane region" description="Helical" evidence="2">
    <location>
        <begin position="7"/>
        <end position="29"/>
    </location>
</feature>
<evidence type="ECO:0000313" key="4">
    <source>
        <dbReference type="Proteomes" id="UP000617734"/>
    </source>
</evidence>
<keyword evidence="2" id="KW-0812">Transmembrane</keyword>
<evidence type="ECO:0000313" key="3">
    <source>
        <dbReference type="EMBL" id="GHH83002.1"/>
    </source>
</evidence>
<organism evidence="3 4">
    <name type="scientific">Kitasatospora indigofera</name>
    <dbReference type="NCBI Taxonomy" id="67307"/>
    <lineage>
        <taxon>Bacteria</taxon>
        <taxon>Bacillati</taxon>
        <taxon>Actinomycetota</taxon>
        <taxon>Actinomycetes</taxon>
        <taxon>Kitasatosporales</taxon>
        <taxon>Streptomycetaceae</taxon>
        <taxon>Kitasatospora</taxon>
    </lineage>
</organism>
<keyword evidence="2" id="KW-1133">Transmembrane helix</keyword>
<dbReference type="AlphaFoldDB" id="A0A919GDR6"/>
<evidence type="ECO:0000256" key="1">
    <source>
        <dbReference type="SAM" id="MobiDB-lite"/>
    </source>
</evidence>
<name>A0A919GDR6_9ACTN</name>
<sequence>MPRPTVAQICTGTLTVVVATVALLSVSGVTGALEIAVVVAVALALGTLATALSMAGRGRRPAPRSVAAPPAAAAGPGVRTPAAREYARQS</sequence>
<accession>A0A919GDR6</accession>
<comment type="caution">
    <text evidence="3">The sequence shown here is derived from an EMBL/GenBank/DDBJ whole genome shotgun (WGS) entry which is preliminary data.</text>
</comment>
<proteinExistence type="predicted"/>
<dbReference type="Proteomes" id="UP000617734">
    <property type="component" value="Unassembled WGS sequence"/>
</dbReference>
<feature type="transmembrane region" description="Helical" evidence="2">
    <location>
        <begin position="35"/>
        <end position="55"/>
    </location>
</feature>